<keyword evidence="2" id="KW-0812">Transmembrane</keyword>
<dbReference type="Proteomes" id="UP000183120">
    <property type="component" value="Unassembled WGS sequence"/>
</dbReference>
<keyword evidence="2" id="KW-0472">Membrane</keyword>
<proteinExistence type="predicted"/>
<name>A0A1J4TRT5_9BACT</name>
<feature type="transmembrane region" description="Helical" evidence="2">
    <location>
        <begin position="152"/>
        <end position="170"/>
    </location>
</feature>
<feature type="compositionally biased region" description="Pro residues" evidence="1">
    <location>
        <begin position="53"/>
        <end position="67"/>
    </location>
</feature>
<comment type="caution">
    <text evidence="3">The sequence shown here is derived from an EMBL/GenBank/DDBJ whole genome shotgun (WGS) entry which is preliminary data.</text>
</comment>
<gene>
    <name evidence="3" type="ORF">AUJ73_02985</name>
</gene>
<feature type="compositionally biased region" description="Low complexity" evidence="1">
    <location>
        <begin position="68"/>
        <end position="77"/>
    </location>
</feature>
<evidence type="ECO:0000313" key="3">
    <source>
        <dbReference type="EMBL" id="OIO13953.1"/>
    </source>
</evidence>
<accession>A0A1J4TRT5</accession>
<evidence type="ECO:0000256" key="2">
    <source>
        <dbReference type="SAM" id="Phobius"/>
    </source>
</evidence>
<dbReference type="EMBL" id="MNUY01000046">
    <property type="protein sequence ID" value="OIO13953.1"/>
    <property type="molecule type" value="Genomic_DNA"/>
</dbReference>
<dbReference type="AlphaFoldDB" id="A0A1J4TRT5"/>
<sequence>MRKVTEIIFFITILLTFSSFLTRGNYVYADWWSRSEDRPSPPNLPRDNGILPTNPPPVEPTNPPPVVPTTVVPSTDPGNPNPTQGAGGGIGGTTGSDDDPCASGKSYTGPYCGWSPKVVGEGNNTIQNVVASQAVKKRPQVLGLSYTSGAELTLSDIMLFAGILCLGLYVRSKINIRNVQSKKS</sequence>
<keyword evidence="2" id="KW-1133">Transmembrane helix</keyword>
<dbReference type="STRING" id="1805209.AUJ73_02985"/>
<organism evidence="3 4">
    <name type="scientific">Candidatus Gottesmanbacteria bacterium CG1_02_37_22</name>
    <dbReference type="NCBI Taxonomy" id="1805209"/>
    <lineage>
        <taxon>Bacteria</taxon>
        <taxon>Candidatus Gottesmaniibacteriota</taxon>
    </lineage>
</organism>
<feature type="transmembrane region" description="Helical" evidence="2">
    <location>
        <begin position="7"/>
        <end position="28"/>
    </location>
</feature>
<feature type="compositionally biased region" description="Gly residues" evidence="1">
    <location>
        <begin position="85"/>
        <end position="94"/>
    </location>
</feature>
<protein>
    <submittedName>
        <fullName evidence="3">Uncharacterized protein</fullName>
    </submittedName>
</protein>
<feature type="region of interest" description="Disordered" evidence="1">
    <location>
        <begin position="33"/>
        <end position="102"/>
    </location>
</feature>
<reference evidence="3 4" key="1">
    <citation type="journal article" date="2016" name="Environ. Microbiol.">
        <title>Genomic resolution of a cold subsurface aquifer community provides metabolic insights for novel microbes adapted to high CO concentrations.</title>
        <authorList>
            <person name="Probst A.J."/>
            <person name="Castelle C.J."/>
            <person name="Singh A."/>
            <person name="Brown C.T."/>
            <person name="Anantharaman K."/>
            <person name="Sharon I."/>
            <person name="Hug L.A."/>
            <person name="Burstein D."/>
            <person name="Emerson J.B."/>
            <person name="Thomas B.C."/>
            <person name="Banfield J.F."/>
        </authorList>
    </citation>
    <scope>NUCLEOTIDE SEQUENCE [LARGE SCALE GENOMIC DNA]</scope>
    <source>
        <strain evidence="3">CG1_02_37_22</strain>
    </source>
</reference>
<evidence type="ECO:0000313" key="4">
    <source>
        <dbReference type="Proteomes" id="UP000183120"/>
    </source>
</evidence>
<evidence type="ECO:0000256" key="1">
    <source>
        <dbReference type="SAM" id="MobiDB-lite"/>
    </source>
</evidence>